<reference evidence="5 6" key="1">
    <citation type="submission" date="2017-02" db="EMBL/GenBank/DDBJ databases">
        <authorList>
            <person name="Peterson S.W."/>
        </authorList>
    </citation>
    <scope>NUCLEOTIDE SEQUENCE [LARGE SCALE GENOMIC DNA]</scope>
    <source>
        <strain evidence="5 6">CIP104813</strain>
    </source>
</reference>
<dbReference type="SMART" id="SM00852">
    <property type="entry name" value="MoCF_biosynth"/>
    <property type="match status" value="1"/>
</dbReference>
<sequence length="175" mass="18150">MLTARILIASTRAARGEYADRTGPVLRDWLASRGFDVPAPIVVADGHEVGRALRRALGEEPDVLITSGGTGITPTDSTPEQTAPHLTCELPGIIDAIRRRGEAAAPSAILSRGVAGMAGRTFVVNLPGSTGGVRDGIAVLDPVLDHVLDQRDGGGHAADPHPTPDTPHDPQEPTA</sequence>
<dbReference type="GO" id="GO:0006777">
    <property type="term" value="P:Mo-molybdopterin cofactor biosynthetic process"/>
    <property type="evidence" value="ECO:0007669"/>
    <property type="project" value="UniProtKB-KW"/>
</dbReference>
<dbReference type="RefSeq" id="WP_087104240.1">
    <property type="nucleotide sequence ID" value="NZ_FWFG01000068.1"/>
</dbReference>
<dbReference type="InterPro" id="IPR036425">
    <property type="entry name" value="MoaB/Mog-like_dom_sf"/>
</dbReference>
<dbReference type="Proteomes" id="UP000195981">
    <property type="component" value="Unassembled WGS sequence"/>
</dbReference>
<evidence type="ECO:0000256" key="3">
    <source>
        <dbReference type="SAM" id="MobiDB-lite"/>
    </source>
</evidence>
<dbReference type="EMBL" id="FWFG01000068">
    <property type="protein sequence ID" value="SLM92339.1"/>
    <property type="molecule type" value="Genomic_DNA"/>
</dbReference>
<dbReference type="InterPro" id="IPR001453">
    <property type="entry name" value="MoaB/Mog_dom"/>
</dbReference>
<accession>A0A1X6X1J3</accession>
<feature type="domain" description="MoaB/Mog" evidence="4">
    <location>
        <begin position="5"/>
        <end position="147"/>
    </location>
</feature>
<dbReference type="Pfam" id="PF00994">
    <property type="entry name" value="MoCF_biosynth"/>
    <property type="match status" value="1"/>
</dbReference>
<feature type="region of interest" description="Disordered" evidence="3">
    <location>
        <begin position="64"/>
        <end position="84"/>
    </location>
</feature>
<name>A0A1X6X1J3_9MICO</name>
<keyword evidence="6" id="KW-1185">Reference proteome</keyword>
<dbReference type="PANTHER" id="PTHR43764">
    <property type="entry name" value="MOLYBDENUM COFACTOR BIOSYNTHESIS"/>
    <property type="match status" value="1"/>
</dbReference>
<dbReference type="AlphaFoldDB" id="A0A1X6X1J3"/>
<dbReference type="OrthoDB" id="9794429at2"/>
<evidence type="ECO:0000313" key="5">
    <source>
        <dbReference type="EMBL" id="SLM92339.1"/>
    </source>
</evidence>
<dbReference type="PANTHER" id="PTHR43764:SF1">
    <property type="entry name" value="MOLYBDOPTERIN MOLYBDOTRANSFERASE"/>
    <property type="match status" value="1"/>
</dbReference>
<feature type="region of interest" description="Disordered" evidence="3">
    <location>
        <begin position="148"/>
        <end position="175"/>
    </location>
</feature>
<dbReference type="CDD" id="cd00886">
    <property type="entry name" value="MogA_MoaB"/>
    <property type="match status" value="1"/>
</dbReference>
<evidence type="ECO:0000313" key="6">
    <source>
        <dbReference type="Proteomes" id="UP000195981"/>
    </source>
</evidence>
<dbReference type="SUPFAM" id="SSF53218">
    <property type="entry name" value="Molybdenum cofactor biosynthesis proteins"/>
    <property type="match status" value="1"/>
</dbReference>
<feature type="compositionally biased region" description="Basic and acidic residues" evidence="3">
    <location>
        <begin position="166"/>
        <end position="175"/>
    </location>
</feature>
<evidence type="ECO:0000256" key="2">
    <source>
        <dbReference type="ARBA" id="ARBA00023150"/>
    </source>
</evidence>
<evidence type="ECO:0000259" key="4">
    <source>
        <dbReference type="SMART" id="SM00852"/>
    </source>
</evidence>
<keyword evidence="2" id="KW-0501">Molybdenum cofactor biosynthesis</keyword>
<dbReference type="NCBIfam" id="TIGR00177">
    <property type="entry name" value="molyb_syn"/>
    <property type="match status" value="1"/>
</dbReference>
<feature type="compositionally biased region" description="Polar residues" evidence="3">
    <location>
        <begin position="72"/>
        <end position="81"/>
    </location>
</feature>
<proteinExistence type="predicted"/>
<evidence type="ECO:0000256" key="1">
    <source>
        <dbReference type="ARBA" id="ARBA00005046"/>
    </source>
</evidence>
<comment type="pathway">
    <text evidence="1">Cofactor biosynthesis; molybdopterin biosynthesis.</text>
</comment>
<dbReference type="InterPro" id="IPR051920">
    <property type="entry name" value="MPT_Adenylyltrnsfr/MoaC-Rel"/>
</dbReference>
<organism evidence="5 6">
    <name type="scientific">Brachybacterium nesterenkovii</name>
    <dbReference type="NCBI Taxonomy" id="47847"/>
    <lineage>
        <taxon>Bacteria</taxon>
        <taxon>Bacillati</taxon>
        <taxon>Actinomycetota</taxon>
        <taxon>Actinomycetes</taxon>
        <taxon>Micrococcales</taxon>
        <taxon>Dermabacteraceae</taxon>
        <taxon>Brachybacterium</taxon>
    </lineage>
</organism>
<dbReference type="Gene3D" id="3.40.980.10">
    <property type="entry name" value="MoaB/Mog-like domain"/>
    <property type="match status" value="1"/>
</dbReference>
<protein>
    <submittedName>
        <fullName evidence="5">Molybdenum cofactor biosynthesis protein MoaB</fullName>
    </submittedName>
</protein>
<gene>
    <name evidence="5" type="ORF">FM110_07985</name>
</gene>